<dbReference type="InterPro" id="IPR027417">
    <property type="entry name" value="P-loop_NTPase"/>
</dbReference>
<dbReference type="CDD" id="cd03257">
    <property type="entry name" value="ABC_NikE_OppD_transporters"/>
    <property type="match status" value="2"/>
</dbReference>
<dbReference type="FunFam" id="3.40.50.300:FF:000016">
    <property type="entry name" value="Oligopeptide ABC transporter ATP-binding component"/>
    <property type="match status" value="2"/>
</dbReference>
<dbReference type="InterPro" id="IPR050388">
    <property type="entry name" value="ABC_Ni/Peptide_Import"/>
</dbReference>
<evidence type="ECO:0000256" key="7">
    <source>
        <dbReference type="ARBA" id="ARBA00023065"/>
    </source>
</evidence>
<dbReference type="PROSITE" id="PS50893">
    <property type="entry name" value="ABC_TRANSPORTER_2"/>
    <property type="match status" value="2"/>
</dbReference>
<dbReference type="GO" id="GO:0015413">
    <property type="term" value="F:ABC-type nickel transporter activity"/>
    <property type="evidence" value="ECO:0007669"/>
    <property type="project" value="UniProtKB-EC"/>
</dbReference>
<keyword evidence="7" id="KW-0406">Ion transport</keyword>
<evidence type="ECO:0000256" key="8">
    <source>
        <dbReference type="ARBA" id="ARBA00023136"/>
    </source>
</evidence>
<dbReference type="EC" id="7.2.2.11" evidence="10"/>
<dbReference type="SMART" id="SM00382">
    <property type="entry name" value="AAA"/>
    <property type="match status" value="2"/>
</dbReference>
<comment type="catalytic activity">
    <reaction evidence="12">
        <text>Ni(2+)(out) + ATP + H2O = Ni(2+)(in) + ADP + phosphate + H(+)</text>
        <dbReference type="Rhea" id="RHEA:15557"/>
        <dbReference type="ChEBI" id="CHEBI:15377"/>
        <dbReference type="ChEBI" id="CHEBI:15378"/>
        <dbReference type="ChEBI" id="CHEBI:30616"/>
        <dbReference type="ChEBI" id="CHEBI:43474"/>
        <dbReference type="ChEBI" id="CHEBI:49786"/>
        <dbReference type="ChEBI" id="CHEBI:456216"/>
        <dbReference type="EC" id="7.2.2.11"/>
    </reaction>
    <physiologicalReaction direction="left-to-right" evidence="12">
        <dbReference type="Rhea" id="RHEA:15558"/>
    </physiologicalReaction>
</comment>
<organism evidence="15 16">
    <name type="scientific">Natrarchaeobaculum sulfurireducens</name>
    <dbReference type="NCBI Taxonomy" id="2044521"/>
    <lineage>
        <taxon>Archaea</taxon>
        <taxon>Methanobacteriati</taxon>
        <taxon>Methanobacteriota</taxon>
        <taxon>Stenosarchaea group</taxon>
        <taxon>Halobacteria</taxon>
        <taxon>Halobacteriales</taxon>
        <taxon>Natrialbaceae</taxon>
        <taxon>Natrarchaeobaculum</taxon>
    </lineage>
</organism>
<dbReference type="InterPro" id="IPR013563">
    <property type="entry name" value="Oligopep_ABC_C"/>
</dbReference>
<evidence type="ECO:0000259" key="14">
    <source>
        <dbReference type="PROSITE" id="PS50893"/>
    </source>
</evidence>
<dbReference type="InterPro" id="IPR003593">
    <property type="entry name" value="AAA+_ATPase"/>
</dbReference>
<feature type="region of interest" description="Disordered" evidence="13">
    <location>
        <begin position="701"/>
        <end position="723"/>
    </location>
</feature>
<dbReference type="PANTHER" id="PTHR43297:SF13">
    <property type="entry name" value="NICKEL ABC TRANSPORTER, ATP-BINDING PROTEIN"/>
    <property type="match status" value="1"/>
</dbReference>
<accession>A0A346PC38</accession>
<dbReference type="NCBIfam" id="NF008453">
    <property type="entry name" value="PRK11308.1"/>
    <property type="match status" value="2"/>
</dbReference>
<feature type="region of interest" description="Disordered" evidence="13">
    <location>
        <begin position="343"/>
        <end position="383"/>
    </location>
</feature>
<name>A0A346PC38_9EURY</name>
<protein>
    <recommendedName>
        <fullName evidence="11">Nickel import system ATP-binding protein NikD</fullName>
        <ecNumber evidence="10">7.2.2.11</ecNumber>
    </recommendedName>
</protein>
<dbReference type="InterPro" id="IPR003439">
    <property type="entry name" value="ABC_transporter-like_ATP-bd"/>
</dbReference>
<evidence type="ECO:0000256" key="12">
    <source>
        <dbReference type="ARBA" id="ARBA00048610"/>
    </source>
</evidence>
<dbReference type="KEGG" id="nan:AArc1_0740"/>
<dbReference type="PANTHER" id="PTHR43297">
    <property type="entry name" value="OLIGOPEPTIDE TRANSPORT ATP-BINDING PROTEIN APPD"/>
    <property type="match status" value="1"/>
</dbReference>
<dbReference type="GeneID" id="37637550"/>
<dbReference type="GO" id="GO:0005886">
    <property type="term" value="C:plasma membrane"/>
    <property type="evidence" value="ECO:0007669"/>
    <property type="project" value="UniProtKB-SubCell"/>
</dbReference>
<dbReference type="PROSITE" id="PS00211">
    <property type="entry name" value="ABC_TRANSPORTER_1"/>
    <property type="match status" value="2"/>
</dbReference>
<evidence type="ECO:0000256" key="9">
    <source>
        <dbReference type="ARBA" id="ARBA00038669"/>
    </source>
</evidence>
<reference evidence="16" key="1">
    <citation type="submission" date="2017-10" db="EMBL/GenBank/DDBJ databases">
        <title>Phenotypic and genomic properties of facultatively anaerobic sulfur-reducing natronoarchaea from hypersaline soda lakes.</title>
        <authorList>
            <person name="Sorokin D.Y."/>
            <person name="Kublanov I.V."/>
            <person name="Roman P."/>
            <person name="Sinninghe Damste J.S."/>
            <person name="Golyshin P.N."/>
            <person name="Rojo D."/>
            <person name="Ciordia S."/>
            <person name="Mena Md.C."/>
            <person name="Ferrer M."/>
            <person name="Messina E."/>
            <person name="Smedile F."/>
            <person name="La Spada G."/>
            <person name="La Cono V."/>
            <person name="Yakimov M.M."/>
        </authorList>
    </citation>
    <scope>NUCLEOTIDE SEQUENCE [LARGE SCALE GENOMIC DNA]</scope>
    <source>
        <strain evidence="16">AArc1</strain>
    </source>
</reference>
<keyword evidence="3" id="KW-1003">Cell membrane</keyword>
<evidence type="ECO:0000256" key="11">
    <source>
        <dbReference type="ARBA" id="ARBA00044143"/>
    </source>
</evidence>
<keyword evidence="5" id="KW-0067">ATP-binding</keyword>
<comment type="subcellular location">
    <subcellularLocation>
        <location evidence="1">Cell membrane</location>
        <topology evidence="1">Peripheral membrane protein</topology>
    </subcellularLocation>
</comment>
<dbReference type="InterPro" id="IPR017871">
    <property type="entry name" value="ABC_transporter-like_CS"/>
</dbReference>
<dbReference type="GO" id="GO:0015833">
    <property type="term" value="P:peptide transport"/>
    <property type="evidence" value="ECO:0007669"/>
    <property type="project" value="InterPro"/>
</dbReference>
<dbReference type="Pfam" id="PF08352">
    <property type="entry name" value="oligo_HPY"/>
    <property type="match status" value="2"/>
</dbReference>
<dbReference type="NCBIfam" id="TIGR01727">
    <property type="entry name" value="oligo_HPY"/>
    <property type="match status" value="2"/>
</dbReference>
<dbReference type="Proteomes" id="UP000258707">
    <property type="component" value="Chromosome"/>
</dbReference>
<proteinExistence type="predicted"/>
<dbReference type="AlphaFoldDB" id="A0A346PC38"/>
<gene>
    <name evidence="15" type="ORF">AArc1_0740</name>
</gene>
<keyword evidence="2" id="KW-0813">Transport</keyword>
<evidence type="ECO:0000256" key="13">
    <source>
        <dbReference type="SAM" id="MobiDB-lite"/>
    </source>
</evidence>
<evidence type="ECO:0000313" key="16">
    <source>
        <dbReference type="Proteomes" id="UP000258707"/>
    </source>
</evidence>
<dbReference type="GO" id="GO:0005524">
    <property type="term" value="F:ATP binding"/>
    <property type="evidence" value="ECO:0007669"/>
    <property type="project" value="UniProtKB-KW"/>
</dbReference>
<feature type="domain" description="ABC transporter" evidence="14">
    <location>
        <begin position="5"/>
        <end position="272"/>
    </location>
</feature>
<evidence type="ECO:0000313" key="15">
    <source>
        <dbReference type="EMBL" id="AXR77083.1"/>
    </source>
</evidence>
<evidence type="ECO:0000256" key="6">
    <source>
        <dbReference type="ARBA" id="ARBA00022967"/>
    </source>
</evidence>
<dbReference type="SUPFAM" id="SSF52540">
    <property type="entry name" value="P-loop containing nucleoside triphosphate hydrolases"/>
    <property type="match status" value="2"/>
</dbReference>
<dbReference type="Gene3D" id="3.40.50.300">
    <property type="entry name" value="P-loop containing nucleotide triphosphate hydrolases"/>
    <property type="match status" value="2"/>
</dbReference>
<evidence type="ECO:0000256" key="2">
    <source>
        <dbReference type="ARBA" id="ARBA00022448"/>
    </source>
</evidence>
<keyword evidence="6" id="KW-1278">Translocase</keyword>
<dbReference type="RefSeq" id="WP_117363294.1">
    <property type="nucleotide sequence ID" value="NZ_CP024047.1"/>
</dbReference>
<dbReference type="Pfam" id="PF00005">
    <property type="entry name" value="ABC_tran"/>
    <property type="match status" value="2"/>
</dbReference>
<feature type="domain" description="ABC transporter" evidence="14">
    <location>
        <begin position="382"/>
        <end position="633"/>
    </location>
</feature>
<dbReference type="GO" id="GO:0016887">
    <property type="term" value="F:ATP hydrolysis activity"/>
    <property type="evidence" value="ECO:0007669"/>
    <property type="project" value="InterPro"/>
</dbReference>
<evidence type="ECO:0000256" key="1">
    <source>
        <dbReference type="ARBA" id="ARBA00004202"/>
    </source>
</evidence>
<evidence type="ECO:0000256" key="3">
    <source>
        <dbReference type="ARBA" id="ARBA00022475"/>
    </source>
</evidence>
<feature type="compositionally biased region" description="Basic and acidic residues" evidence="13">
    <location>
        <begin position="711"/>
        <end position="723"/>
    </location>
</feature>
<evidence type="ECO:0000256" key="5">
    <source>
        <dbReference type="ARBA" id="ARBA00022840"/>
    </source>
</evidence>
<keyword evidence="8" id="KW-0472">Membrane</keyword>
<evidence type="ECO:0000256" key="10">
    <source>
        <dbReference type="ARBA" id="ARBA00039098"/>
    </source>
</evidence>
<keyword evidence="4" id="KW-0547">Nucleotide-binding</keyword>
<dbReference type="EMBL" id="CP024047">
    <property type="protein sequence ID" value="AXR77083.1"/>
    <property type="molecule type" value="Genomic_DNA"/>
</dbReference>
<evidence type="ECO:0000256" key="4">
    <source>
        <dbReference type="ARBA" id="ARBA00022741"/>
    </source>
</evidence>
<sequence length="723" mass="76897">MSTVLTVENLHTQFETSDGTVRAVDGVSFAVDAGEVVGIVGESGSGKSVTARSILGLHEPAEIVRGSIVVDGVDITKASDRTLRRLRGETVSMAFQDPTETLNPVFDVGEQIAESVRVHRSPDSQTLLDYLHVPPFSRREKWCNARVQAIDLMEQVGIASPGDRADAYPHELSGGMRQRAMLAIALASSPDLLIADEPTTALDTTTQAQLLEMLRTLTDERDLATVLITHDLGVVADVCDRVAVMYAGEVMETGPTERILEEPRHPYTRALLACLTQRVAPKSRLPAIDGRPPDLSAKPPGCPFAPRCVHATDGCRAGGIPVLDLEDREGTVACGEPIALEGTHCSGPSHSSPAGVDGPDQPPSSPDPSAGTANSHSKEPVVRLEGVSKRYSLDDGLLDRLLGEPATLEAVGDVDLEIRSGETLGLVGESGCGKSTLASLVTGLETSSAGTIRFDGQPVGSLEDRATELLADVGVVFQNPRSSFNPRRTIERSIAEPLRQQGWGRDRCADRIAELLDRVGLSERHATNYPHELSGGQIQRAAIARAIVLEPRLVVLDEPVSALDASVKARILNLLLDLQADLELTYLLISHDLDVVAHVADRVAVLYLGTLLEVGPAARVFTEPTHPYTKALLEAIPSIDPARDGGVPLEGDVASSVDPPAGCVFHTRCPLAEADCRTEEPPLEAVGPVRSKCHFAGDVANRLGGGDVADAESKRAKPDGGRR</sequence>
<comment type="subunit">
    <text evidence="9">The complex is composed of two ATP-binding proteins (NikD and NikE), two transmembrane proteins (NikB and NikC) and a solute-binding protein (NikA).</text>
</comment>